<dbReference type="AlphaFoldDB" id="A2XQQ8"/>
<name>A2XQQ8_ORYSI</name>
<sequence length="232" mass="25372">MAPPAATARERPAVRARRGRRRRGRRRGRMRRKAPSAVCCCFPFNVVELVVLAAVRVPATLCRYAVRGGRRRCVRSAKRKEMGELLALDVASSRSLAAAAAKARKVASSAQYIVMWQLAPSMWIVDYFADYSIVPIILLFWCSSSGCRLSPFLMAPSFLASPSGRLVVLRPGSCLRRRWRLAAAPAIGLVAGDNLTVPLRCACPSLPQFAVVVAAALDADETQCVTECKIVR</sequence>
<feature type="region of interest" description="Disordered" evidence="1">
    <location>
        <begin position="1"/>
        <end position="30"/>
    </location>
</feature>
<protein>
    <submittedName>
        <fullName evidence="2">Uncharacterized protein</fullName>
    </submittedName>
</protein>
<dbReference type="HOGENOM" id="CLU_1196547_0_0_1"/>
<proteinExistence type="predicted"/>
<evidence type="ECO:0000256" key="1">
    <source>
        <dbReference type="SAM" id="MobiDB-lite"/>
    </source>
</evidence>
<gene>
    <name evidence="2" type="ORF">OsI_14977</name>
</gene>
<keyword evidence="3" id="KW-1185">Reference proteome</keyword>
<dbReference type="PANTHER" id="PTHR33264">
    <property type="entry name" value="EXPRESSED PROTEIN"/>
    <property type="match status" value="1"/>
</dbReference>
<feature type="compositionally biased region" description="Basic residues" evidence="1">
    <location>
        <begin position="14"/>
        <end position="30"/>
    </location>
</feature>
<evidence type="ECO:0000313" key="3">
    <source>
        <dbReference type="Proteomes" id="UP000007015"/>
    </source>
</evidence>
<dbReference type="PANTHER" id="PTHR33264:SF8">
    <property type="entry name" value="EXPRESSED PROTEIN"/>
    <property type="match status" value="1"/>
</dbReference>
<evidence type="ECO:0000313" key="2">
    <source>
        <dbReference type="EMBL" id="EAY93168.1"/>
    </source>
</evidence>
<reference evidence="2 3" key="1">
    <citation type="journal article" date="2005" name="PLoS Biol.">
        <title>The genomes of Oryza sativa: a history of duplications.</title>
        <authorList>
            <person name="Yu J."/>
            <person name="Wang J."/>
            <person name="Lin W."/>
            <person name="Li S."/>
            <person name="Li H."/>
            <person name="Zhou J."/>
            <person name="Ni P."/>
            <person name="Dong W."/>
            <person name="Hu S."/>
            <person name="Zeng C."/>
            <person name="Zhang J."/>
            <person name="Zhang Y."/>
            <person name="Li R."/>
            <person name="Xu Z."/>
            <person name="Li S."/>
            <person name="Li X."/>
            <person name="Zheng H."/>
            <person name="Cong L."/>
            <person name="Lin L."/>
            <person name="Yin J."/>
            <person name="Geng J."/>
            <person name="Li G."/>
            <person name="Shi J."/>
            <person name="Liu J."/>
            <person name="Lv H."/>
            <person name="Li J."/>
            <person name="Wang J."/>
            <person name="Deng Y."/>
            <person name="Ran L."/>
            <person name="Shi X."/>
            <person name="Wang X."/>
            <person name="Wu Q."/>
            <person name="Li C."/>
            <person name="Ren X."/>
            <person name="Wang J."/>
            <person name="Wang X."/>
            <person name="Li D."/>
            <person name="Liu D."/>
            <person name="Zhang X."/>
            <person name="Ji Z."/>
            <person name="Zhao W."/>
            <person name="Sun Y."/>
            <person name="Zhang Z."/>
            <person name="Bao J."/>
            <person name="Han Y."/>
            <person name="Dong L."/>
            <person name="Ji J."/>
            <person name="Chen P."/>
            <person name="Wu S."/>
            <person name="Liu J."/>
            <person name="Xiao Y."/>
            <person name="Bu D."/>
            <person name="Tan J."/>
            <person name="Yang L."/>
            <person name="Ye C."/>
            <person name="Zhang J."/>
            <person name="Xu J."/>
            <person name="Zhou Y."/>
            <person name="Yu Y."/>
            <person name="Zhang B."/>
            <person name="Zhuang S."/>
            <person name="Wei H."/>
            <person name="Liu B."/>
            <person name="Lei M."/>
            <person name="Yu H."/>
            <person name="Li Y."/>
            <person name="Xu H."/>
            <person name="Wei S."/>
            <person name="He X."/>
            <person name="Fang L."/>
            <person name="Zhang Z."/>
            <person name="Zhang Y."/>
            <person name="Huang X."/>
            <person name="Su Z."/>
            <person name="Tong W."/>
            <person name="Li J."/>
            <person name="Tong Z."/>
            <person name="Li S."/>
            <person name="Ye J."/>
            <person name="Wang L."/>
            <person name="Fang L."/>
            <person name="Lei T."/>
            <person name="Chen C."/>
            <person name="Chen H."/>
            <person name="Xu Z."/>
            <person name="Li H."/>
            <person name="Huang H."/>
            <person name="Zhang F."/>
            <person name="Xu H."/>
            <person name="Li N."/>
            <person name="Zhao C."/>
            <person name="Li S."/>
            <person name="Dong L."/>
            <person name="Huang Y."/>
            <person name="Li L."/>
            <person name="Xi Y."/>
            <person name="Qi Q."/>
            <person name="Li W."/>
            <person name="Zhang B."/>
            <person name="Hu W."/>
            <person name="Zhang Y."/>
            <person name="Tian X."/>
            <person name="Jiao Y."/>
            <person name="Liang X."/>
            <person name="Jin J."/>
            <person name="Gao L."/>
            <person name="Zheng W."/>
            <person name="Hao B."/>
            <person name="Liu S."/>
            <person name="Wang W."/>
            <person name="Yuan L."/>
            <person name="Cao M."/>
            <person name="McDermott J."/>
            <person name="Samudrala R."/>
            <person name="Wang J."/>
            <person name="Wong G.K."/>
            <person name="Yang H."/>
        </authorList>
    </citation>
    <scope>NUCLEOTIDE SEQUENCE [LARGE SCALE GENOMIC DNA]</scope>
    <source>
        <strain evidence="3">cv. 93-11</strain>
    </source>
</reference>
<dbReference type="EMBL" id="CM000129">
    <property type="protein sequence ID" value="EAY93168.1"/>
    <property type="molecule type" value="Genomic_DNA"/>
</dbReference>
<dbReference type="Gramene" id="BGIOSGA015531-TA">
    <property type="protein sequence ID" value="BGIOSGA015531-PA"/>
    <property type="gene ID" value="BGIOSGA015531"/>
</dbReference>
<dbReference type="Proteomes" id="UP000007015">
    <property type="component" value="Chromosome 4"/>
</dbReference>
<accession>A2XQQ8</accession>
<organism evidence="2 3">
    <name type="scientific">Oryza sativa subsp. indica</name>
    <name type="common">Rice</name>
    <dbReference type="NCBI Taxonomy" id="39946"/>
    <lineage>
        <taxon>Eukaryota</taxon>
        <taxon>Viridiplantae</taxon>
        <taxon>Streptophyta</taxon>
        <taxon>Embryophyta</taxon>
        <taxon>Tracheophyta</taxon>
        <taxon>Spermatophyta</taxon>
        <taxon>Magnoliopsida</taxon>
        <taxon>Liliopsida</taxon>
        <taxon>Poales</taxon>
        <taxon>Poaceae</taxon>
        <taxon>BOP clade</taxon>
        <taxon>Oryzoideae</taxon>
        <taxon>Oryzeae</taxon>
        <taxon>Oryzinae</taxon>
        <taxon>Oryza</taxon>
        <taxon>Oryza sativa</taxon>
    </lineage>
</organism>